<evidence type="ECO:0000256" key="1">
    <source>
        <dbReference type="SAM" id="SignalP"/>
    </source>
</evidence>
<sequence>MTVALAAAAVLGSSSAASANDPDPGNHDGATGIGLNLLCGLGVLGSGSCDN</sequence>
<keyword evidence="1" id="KW-0732">Signal</keyword>
<keyword evidence="3" id="KW-1185">Reference proteome</keyword>
<dbReference type="AlphaFoldDB" id="S3ZTQ6"/>
<evidence type="ECO:0008006" key="4">
    <source>
        <dbReference type="Google" id="ProtNLM"/>
    </source>
</evidence>
<feature type="signal peptide" evidence="1">
    <location>
        <begin position="1"/>
        <end position="19"/>
    </location>
</feature>
<organism evidence="2 3">
    <name type="scientific">Streptomyces aurantiacus JA 4570</name>
    <dbReference type="NCBI Taxonomy" id="1286094"/>
    <lineage>
        <taxon>Bacteria</taxon>
        <taxon>Bacillati</taxon>
        <taxon>Actinomycetota</taxon>
        <taxon>Actinomycetes</taxon>
        <taxon>Kitasatosporales</taxon>
        <taxon>Streptomycetaceae</taxon>
        <taxon>Streptomyces</taxon>
        <taxon>Streptomyces aurantiacus group</taxon>
    </lineage>
</organism>
<dbReference type="PATRIC" id="fig|1286094.4.peg.744"/>
<gene>
    <name evidence="2" type="ORF">STRAU_0762</name>
</gene>
<feature type="chain" id="PRO_5004525197" description="Chaplin domain-containing protein" evidence="1">
    <location>
        <begin position="20"/>
        <end position="51"/>
    </location>
</feature>
<evidence type="ECO:0000313" key="3">
    <source>
        <dbReference type="Proteomes" id="UP000014629"/>
    </source>
</evidence>
<name>S3ZTQ6_9ACTN</name>
<protein>
    <recommendedName>
        <fullName evidence="4">Chaplin domain-containing protein</fullName>
    </recommendedName>
</protein>
<dbReference type="EMBL" id="AOPZ01000027">
    <property type="protein sequence ID" value="EPH46154.1"/>
    <property type="molecule type" value="Genomic_DNA"/>
</dbReference>
<dbReference type="Proteomes" id="UP000014629">
    <property type="component" value="Unassembled WGS sequence"/>
</dbReference>
<reference evidence="2 3" key="1">
    <citation type="submission" date="2013-02" db="EMBL/GenBank/DDBJ databases">
        <title>Draft Genome Sequence of Streptomyces aurantiacus, Which Produces Setomimycin.</title>
        <authorList>
            <person name="Gruening B.A."/>
            <person name="Praeg A."/>
            <person name="Erxleben A."/>
            <person name="Guenther S."/>
            <person name="Mueller M."/>
        </authorList>
    </citation>
    <scope>NUCLEOTIDE SEQUENCE [LARGE SCALE GENOMIC DNA]</scope>
    <source>
        <strain evidence="2 3">JA 4570</strain>
    </source>
</reference>
<accession>S3ZTQ6</accession>
<evidence type="ECO:0000313" key="2">
    <source>
        <dbReference type="EMBL" id="EPH46154.1"/>
    </source>
</evidence>
<comment type="caution">
    <text evidence="2">The sequence shown here is derived from an EMBL/GenBank/DDBJ whole genome shotgun (WGS) entry which is preliminary data.</text>
</comment>
<proteinExistence type="predicted"/>